<dbReference type="Proteomes" id="UP000693970">
    <property type="component" value="Unassembled WGS sequence"/>
</dbReference>
<name>A0A9K3Q430_9STRA</name>
<evidence type="ECO:0000256" key="4">
    <source>
        <dbReference type="ARBA" id="ARBA00023002"/>
    </source>
</evidence>
<proteinExistence type="predicted"/>
<feature type="signal peptide" evidence="7">
    <location>
        <begin position="1"/>
        <end position="36"/>
    </location>
</feature>
<keyword evidence="2" id="KW-0479">Metal-binding</keyword>
<sequence>MTYETTRRGTSSSASRRVLLLSLLILSLISCGVSFANTDENLDCHELSSYSSCLEYDGCGWDRETEECFDEEPEDDIVNCYELVETNRCLEYSGCRWENITNECYDIMPKWIREGQMVPLTSLKSMLKEMEKYNSAPPVPEESLLNDNLFVVLPNCLHPEEVDMILAFESQLGPDTEKHDRNDDLEYHHTVHRIEPLLKQQQSTLFRILISTMIHVDKHLWNILETEHSEAVFPEVEFITYNASPKTGFAAHRDNGSLLTAVFMLSRESAFEGGELLFDGDRTVKLNYGECVIFRGDSLIHQVQSVTKGTRKVLQIELHQEHASEGGYNDGDDYDESNIHLTSS</sequence>
<evidence type="ECO:0000256" key="5">
    <source>
        <dbReference type="ARBA" id="ARBA00023004"/>
    </source>
</evidence>
<comment type="caution">
    <text evidence="9">The sequence shown here is derived from an EMBL/GenBank/DDBJ whole genome shotgun (WGS) entry which is preliminary data.</text>
</comment>
<evidence type="ECO:0000256" key="1">
    <source>
        <dbReference type="ARBA" id="ARBA00001961"/>
    </source>
</evidence>
<evidence type="ECO:0000313" key="10">
    <source>
        <dbReference type="Proteomes" id="UP000693970"/>
    </source>
</evidence>
<reference evidence="9" key="1">
    <citation type="journal article" date="2021" name="Sci. Rep.">
        <title>Diploid genomic architecture of Nitzschia inconspicua, an elite biomass production diatom.</title>
        <authorList>
            <person name="Oliver A."/>
            <person name="Podell S."/>
            <person name="Pinowska A."/>
            <person name="Traller J.C."/>
            <person name="Smith S.R."/>
            <person name="McClure R."/>
            <person name="Beliaev A."/>
            <person name="Bohutskyi P."/>
            <person name="Hill E.A."/>
            <person name="Rabines A."/>
            <person name="Zheng H."/>
            <person name="Allen L.Z."/>
            <person name="Kuo A."/>
            <person name="Grigoriev I.V."/>
            <person name="Allen A.E."/>
            <person name="Hazlebeck D."/>
            <person name="Allen E.E."/>
        </authorList>
    </citation>
    <scope>NUCLEOTIDE SEQUENCE</scope>
    <source>
        <strain evidence="9">Hildebrandi</strain>
    </source>
</reference>
<dbReference type="SMART" id="SM00702">
    <property type="entry name" value="P4Hc"/>
    <property type="match status" value="1"/>
</dbReference>
<evidence type="ECO:0000256" key="3">
    <source>
        <dbReference type="ARBA" id="ARBA00022964"/>
    </source>
</evidence>
<keyword evidence="3" id="KW-0223">Dioxygenase</keyword>
<keyword evidence="10" id="KW-1185">Reference proteome</keyword>
<evidence type="ECO:0000313" key="9">
    <source>
        <dbReference type="EMBL" id="KAG7369625.1"/>
    </source>
</evidence>
<dbReference type="InterPro" id="IPR006620">
    <property type="entry name" value="Pro_4_hyd_alph"/>
</dbReference>
<dbReference type="GO" id="GO:0031418">
    <property type="term" value="F:L-ascorbic acid binding"/>
    <property type="evidence" value="ECO:0007669"/>
    <property type="project" value="InterPro"/>
</dbReference>
<evidence type="ECO:0000256" key="7">
    <source>
        <dbReference type="SAM" id="SignalP"/>
    </source>
</evidence>
<comment type="cofactor">
    <cofactor evidence="1">
        <name>L-ascorbate</name>
        <dbReference type="ChEBI" id="CHEBI:38290"/>
    </cofactor>
</comment>
<dbReference type="GO" id="GO:0005506">
    <property type="term" value="F:iron ion binding"/>
    <property type="evidence" value="ECO:0007669"/>
    <property type="project" value="InterPro"/>
</dbReference>
<feature type="chain" id="PRO_5039919548" evidence="7">
    <location>
        <begin position="37"/>
        <end position="344"/>
    </location>
</feature>
<evidence type="ECO:0000256" key="6">
    <source>
        <dbReference type="SAM" id="MobiDB-lite"/>
    </source>
</evidence>
<feature type="region of interest" description="Disordered" evidence="6">
    <location>
        <begin position="324"/>
        <end position="344"/>
    </location>
</feature>
<evidence type="ECO:0000259" key="8">
    <source>
        <dbReference type="PROSITE" id="PS51471"/>
    </source>
</evidence>
<protein>
    <submittedName>
        <fullName evidence="9">2OG-Fe(II) oxygenase superfamily-domain containing protein</fullName>
    </submittedName>
</protein>
<dbReference type="AlphaFoldDB" id="A0A9K3Q430"/>
<dbReference type="GO" id="GO:0016705">
    <property type="term" value="F:oxidoreductase activity, acting on paired donors, with incorporation or reduction of molecular oxygen"/>
    <property type="evidence" value="ECO:0007669"/>
    <property type="project" value="InterPro"/>
</dbReference>
<evidence type="ECO:0000256" key="2">
    <source>
        <dbReference type="ARBA" id="ARBA00022723"/>
    </source>
</evidence>
<keyword evidence="4" id="KW-0560">Oxidoreductase</keyword>
<dbReference type="EMBL" id="JAGRRH010000005">
    <property type="protein sequence ID" value="KAG7369625.1"/>
    <property type="molecule type" value="Genomic_DNA"/>
</dbReference>
<dbReference type="PROSITE" id="PS51257">
    <property type="entry name" value="PROKAR_LIPOPROTEIN"/>
    <property type="match status" value="1"/>
</dbReference>
<gene>
    <name evidence="9" type="ORF">IV203_027371</name>
</gene>
<dbReference type="GO" id="GO:0051213">
    <property type="term" value="F:dioxygenase activity"/>
    <property type="evidence" value="ECO:0007669"/>
    <property type="project" value="UniProtKB-KW"/>
</dbReference>
<feature type="domain" description="Fe2OG dioxygenase" evidence="8">
    <location>
        <begin position="228"/>
        <end position="320"/>
    </location>
</feature>
<organism evidence="9 10">
    <name type="scientific">Nitzschia inconspicua</name>
    <dbReference type="NCBI Taxonomy" id="303405"/>
    <lineage>
        <taxon>Eukaryota</taxon>
        <taxon>Sar</taxon>
        <taxon>Stramenopiles</taxon>
        <taxon>Ochrophyta</taxon>
        <taxon>Bacillariophyta</taxon>
        <taxon>Bacillariophyceae</taxon>
        <taxon>Bacillariophycidae</taxon>
        <taxon>Bacillariales</taxon>
        <taxon>Bacillariaceae</taxon>
        <taxon>Nitzschia</taxon>
    </lineage>
</organism>
<accession>A0A9K3Q430</accession>
<dbReference type="OrthoDB" id="442727at2759"/>
<reference evidence="9" key="2">
    <citation type="submission" date="2021-04" db="EMBL/GenBank/DDBJ databases">
        <authorList>
            <person name="Podell S."/>
        </authorList>
    </citation>
    <scope>NUCLEOTIDE SEQUENCE</scope>
    <source>
        <strain evidence="9">Hildebrandi</strain>
    </source>
</reference>
<keyword evidence="7" id="KW-0732">Signal</keyword>
<dbReference type="PROSITE" id="PS51471">
    <property type="entry name" value="FE2OG_OXY"/>
    <property type="match status" value="1"/>
</dbReference>
<keyword evidence="5" id="KW-0408">Iron</keyword>
<dbReference type="InterPro" id="IPR005123">
    <property type="entry name" value="Oxoglu/Fe-dep_dioxygenase_dom"/>
</dbReference>